<dbReference type="PANTHER" id="PTHR14139:SF2">
    <property type="entry name" value="CALSYNTENIN-1"/>
    <property type="match status" value="1"/>
</dbReference>
<evidence type="ECO:0000259" key="2">
    <source>
        <dbReference type="PROSITE" id="PS50268"/>
    </source>
</evidence>
<feature type="compositionally biased region" description="Polar residues" evidence="1">
    <location>
        <begin position="8"/>
        <end position="25"/>
    </location>
</feature>
<organism evidence="3 4">
    <name type="scientific">Vibrio qingdaonensis</name>
    <dbReference type="NCBI Taxonomy" id="2829491"/>
    <lineage>
        <taxon>Bacteria</taxon>
        <taxon>Pseudomonadati</taxon>
        <taxon>Pseudomonadota</taxon>
        <taxon>Gammaproteobacteria</taxon>
        <taxon>Vibrionales</taxon>
        <taxon>Vibrionaceae</taxon>
        <taxon>Vibrio</taxon>
    </lineage>
</organism>
<dbReference type="InterPro" id="IPR044016">
    <property type="entry name" value="Big_13"/>
</dbReference>
<dbReference type="RefSeq" id="WP_265675667.1">
    <property type="nucleotide sequence ID" value="NZ_JAKRRY010000018.1"/>
</dbReference>
<feature type="compositionally biased region" description="Polar residues" evidence="1">
    <location>
        <begin position="91"/>
        <end position="114"/>
    </location>
</feature>
<feature type="region of interest" description="Disordered" evidence="1">
    <location>
        <begin position="69"/>
        <end position="117"/>
    </location>
</feature>
<dbReference type="Pfam" id="PF19077">
    <property type="entry name" value="Big_13"/>
    <property type="match status" value="1"/>
</dbReference>
<evidence type="ECO:0000313" key="3">
    <source>
        <dbReference type="EMBL" id="MCW8347133.1"/>
    </source>
</evidence>
<protein>
    <submittedName>
        <fullName evidence="3">VCBS domain-containing protein</fullName>
    </submittedName>
</protein>
<dbReference type="InterPro" id="IPR040853">
    <property type="entry name" value="RapA2_cadherin-like"/>
</dbReference>
<dbReference type="EMBL" id="JAKRRY010000018">
    <property type="protein sequence ID" value="MCW8347133.1"/>
    <property type="molecule type" value="Genomic_DNA"/>
</dbReference>
<dbReference type="GO" id="GO:0016020">
    <property type="term" value="C:membrane"/>
    <property type="evidence" value="ECO:0007669"/>
    <property type="project" value="InterPro"/>
</dbReference>
<feature type="compositionally biased region" description="Basic and acidic residues" evidence="1">
    <location>
        <begin position="75"/>
        <end position="87"/>
    </location>
</feature>
<gene>
    <name evidence="3" type="ORF">MD535_14100</name>
</gene>
<reference evidence="3" key="1">
    <citation type="submission" date="2022-02" db="EMBL/GenBank/DDBJ databases">
        <title>Vibrio sp. nov, a new bacterium isolated from seawater.</title>
        <authorList>
            <person name="Yuan Y."/>
        </authorList>
    </citation>
    <scope>NUCLEOTIDE SEQUENCE</scope>
    <source>
        <strain evidence="3">ZSDZ65</strain>
    </source>
</reference>
<dbReference type="InterPro" id="IPR002126">
    <property type="entry name" value="Cadherin-like_dom"/>
</dbReference>
<evidence type="ECO:0000313" key="4">
    <source>
        <dbReference type="Proteomes" id="UP001155587"/>
    </source>
</evidence>
<dbReference type="NCBIfam" id="NF033510">
    <property type="entry name" value="Ca_tandemer"/>
    <property type="match status" value="1"/>
</dbReference>
<dbReference type="NCBIfam" id="TIGR01965">
    <property type="entry name" value="VCBS_repeat"/>
    <property type="match status" value="21"/>
</dbReference>
<dbReference type="PROSITE" id="PS50268">
    <property type="entry name" value="CADHERIN_2"/>
    <property type="match status" value="1"/>
</dbReference>
<comment type="caution">
    <text evidence="3">The sequence shown here is derived from an EMBL/GenBank/DDBJ whole genome shotgun (WGS) entry which is preliminary data.</text>
</comment>
<dbReference type="Pfam" id="PF17803">
    <property type="entry name" value="Cadherin_4"/>
    <property type="match status" value="9"/>
</dbReference>
<dbReference type="Gene3D" id="2.60.40.1200">
    <property type="match status" value="1"/>
</dbReference>
<dbReference type="Gene3D" id="2.60.40.10">
    <property type="entry name" value="Immunoglobulins"/>
    <property type="match status" value="11"/>
</dbReference>
<dbReference type="InterPro" id="IPR010221">
    <property type="entry name" value="VCBS_dom"/>
</dbReference>
<accession>A0A9X3CPE9</accession>
<dbReference type="GO" id="GO:0007156">
    <property type="term" value="P:homophilic cell adhesion via plasma membrane adhesion molecules"/>
    <property type="evidence" value="ECO:0007669"/>
    <property type="project" value="InterPro"/>
</dbReference>
<keyword evidence="4" id="KW-1185">Reference proteome</keyword>
<feature type="compositionally biased region" description="Polar residues" evidence="1">
    <location>
        <begin position="3344"/>
        <end position="3361"/>
    </location>
</feature>
<proteinExistence type="predicted"/>
<evidence type="ECO:0000256" key="1">
    <source>
        <dbReference type="SAM" id="MobiDB-lite"/>
    </source>
</evidence>
<dbReference type="PANTHER" id="PTHR14139">
    <property type="entry name" value="CALSYNTENIN"/>
    <property type="match status" value="1"/>
</dbReference>
<feature type="domain" description="Cadherin" evidence="2">
    <location>
        <begin position="2440"/>
        <end position="2549"/>
    </location>
</feature>
<dbReference type="Pfam" id="PF17963">
    <property type="entry name" value="Big_9"/>
    <property type="match status" value="1"/>
</dbReference>
<dbReference type="NCBIfam" id="NF012211">
    <property type="entry name" value="tand_rpt_95"/>
    <property type="match status" value="5"/>
</dbReference>
<dbReference type="Proteomes" id="UP001155587">
    <property type="component" value="Unassembled WGS sequence"/>
</dbReference>
<name>A0A9X3CPE9_9VIBR</name>
<dbReference type="InterPro" id="IPR041690">
    <property type="entry name" value="Cadherin_5"/>
</dbReference>
<dbReference type="NCBIfam" id="NF012196">
    <property type="entry name" value="Ig_like_ice"/>
    <property type="match status" value="1"/>
</dbReference>
<dbReference type="GO" id="GO:0005509">
    <property type="term" value="F:calcium ion binding"/>
    <property type="evidence" value="ECO:0007669"/>
    <property type="project" value="InterPro"/>
</dbReference>
<dbReference type="InterPro" id="IPR013783">
    <property type="entry name" value="Ig-like_fold"/>
</dbReference>
<dbReference type="Pfam" id="PF17892">
    <property type="entry name" value="Cadherin_5"/>
    <property type="match status" value="5"/>
</dbReference>
<dbReference type="Gene3D" id="2.60.40.3440">
    <property type="match status" value="1"/>
</dbReference>
<sequence length="3904" mass="417218">MTDKRNELANSQDKTELTGSRSSASPRHDKLPQRKKKRRLFSTLRYQVSLPPALSLILPSLASHHASANVDLESDSERSNAKVDNNADKVSLSQTERSVDLSSSEVATSETQASVDKEGVALPSRRLELHHYPMHVSTHASLLTRTGTTSTSLSNSQVTPLVMTPSDNTHAQHSNSTYQPVFVKPDIQNQNISIKEDDHLLHGQLSATDKNVGETIRFTSAVMVDGFTLNPDGSFTFDPSNNAYQSLKEGEVDHLTVPVTVTDSSGLQSHANFVIKITGTNDVAQVTGQITGQLKEDVNVNAAGLLTVNGQVFVQDADHGESHTIAEVVNGQFGALTIDEHGHWRYQVDNSLGAVQQLNSKQQLTEVITIHTADHTSQQIQIVIGGRDDNAVISGIDSGNVVEDLNVINGSLKTTGDLHVVDADKGEAHFLPQLLVGQYGNLTIDSNGHWYFEASNQQSIIQQMGKGDELREAFTVSSVDGTTHQIHVEIDGVNDLPHMIGQSQTVKEDGAVFNGQMVATDVDHDLLTFTTSHPIDGLTFNVDGSYTFDPSHTSYQHLAKGDTQVVTTTVTVTDSAGGTHDEELKFTIEGTNDLPTMSGQSQTLKEDGVVFNGQMVATDIDHDLLTFRTSHPIDGLTFNTDGSYTFDPSHSSYQHLAKGDTQVVTTTVTVTDSAGGTHREELKFTIQGSNDLPTMTGQSQTLKEDGAVFNGQMVATDVDHDLLTFKASHPIDGLTFNTDGSYTFDPSHASYQHLSKGDTQVVTTTVTVTDSAGGIHDEELKFTIEGTNDLPTMTGQSQTLKEDGVVFNGQMVATDIDHDLLTFRTSHPIDGLTFNTDGSYTFDPSHSSYQHLAKGDTQVVTTTVTVTDSAGGSHREELKFTIEGTNDLPTMSGQSQTLKEDGAVFNGQMVATDVDHDLLTFKTSHPIDGLTFNADGSYTFDPSHTSYQHLAKGDTQVVTTTVTVTDSAGGSHREELKFTIEGTNDLPTMIGQSQTLKEDGAVFNGQMVATDVDHDLLTFTTSHPIDGLTFNTDGSYTFDPSHASYQHLGEGSSQVVRTMVTVTDTAGGTDQQELVITVSGTNDAPTVQQIHRQFTEDQLTHLDINLLTGSQDIEGDTLSVGNQFQVKIDGQISGLPSGFSIVNGHLKIDPSSQRFQHLAQGETSTFELLYHVTDSHGASTPQSTIVDIVGTDDKANLASSAINIQEHTAEQTFRSVSHVSGKLQLTDVDTSDHPAFIDGGYQASSRIGVFALQSDGTYDYFLQGNYVKGTNAQKTVAALKAGESITETFQIKTADGQTKPVTVTIHGEEDSARIIVDMGTLNNTIDEEHLTSPAYPTELFQTGHLSVIDPDHDDNALKPQTITTSKGGTFLITEGGMWQYHIDNSLAVVQTLGAGESFTEQITVESKDGSAHKVISVTVHGTNDNPDVSSAVTLPQGHEDNPYVIHASSLIANASDTDANDIGQLHPAHVQALKADGTSAGTVVDNRNGTFTFTPEKDYNGHVEFKYDVQDVHGGSTAASANVALAPVADNAQIGYAAIDHRQSGVTEDRSYIDTHDNLHFDGRLTITDPDAGEGYFDINLGSQTYQGIGYDTKLGGHVLLLRNGEYTYTIRDHQPLVQALKEGEVITDECVVRAKDGTTFTIEVNIHGTNDAPVLRAQTQTVTEDGLALSGQMQGTDIDHDATLRYSIANSVAGLTFNKDGSYTFDPSNQAYQHLKSGELDTLTIPVTLTDEHGATATENLVIKITGSNDAAVISGTDTGDLHENHGYKNAGFDYTDRSPDYAHGNIAKLWNDDIHIDGKLTITDADQGQSEFDTRNLGQYSGQYGQLILQKDGSWSYFISAGQDAVGRKVDHLGEGQQFTDSIVVKALDGTMHTIVVTIHGDNDRPYCTSEVTLTPGIEDTSQIISVADLLSHSIDVDENDAGKLSITHLHADNGSLQDNHDGTFTFTPGKDYNGQVHFSYDVIDAHGGVTSTGASVQIAAVSDAAQITAVGDTLKEDNVQLGSTNLHSEGNFHVTDPDGVSESFFATTYLGMNAFYKGTLGGTLQVNKGGHYFYNVSNYNVDHLRDGEVIKDLFTIKSADGTTKQVEFTIQGTSDKPTIAQASLHHYMFEDAKVLHGTLYGIDPDLGDQQTLTYSAMGATAGFTLHSDGRYTFDPSDKAYQHNSLSSGRDEHVIVAVKVTDSEGLFTIQNLRLSIIPQNDAPTVTSSISLTSGHEDQVIVLRSAALLAHATDVDDYDRLSVTGLQVDHGVVTDNHDGTFTFVPKKNYNGAVKFTYDVTDNHGASTHTDASLTLTPVDDRTEFTGIHHGVATEDVATSMSTHVNILDAVDWQALQITDVDSTNNQVTVEFSGKQYIWDLGHDLDVTTPYGTFQFHTITSGPHKGEHAWSYIGDNNNSDVQGLKGGESIHESIKLIAKDGTEFPIQVEVKGTEDGVVIDSTSELGHVTENAQTGASVSGQLNAHDADIHDQVHWTATPAAGTSGSYGTFHVDASGHWHYSVDQGLATTLGAGDERWEYFNVEAVSSDGSHVSKKVAVVVHGHNDNPTVTTDVILSPGTEDKTIHLSPADLLAHAANVDINDRGWLRVANLITDHGKITTNPDGSFTFTPETDYNGVVNFDYDVVERHGGSTPAHASVFLQAVNDLPVIQGDISGSVVEQGIDAQGVGIGTASVQGILTSTDPDTGDTIVWSTASQTSVYGSLTIDQHGRWHYQLNDASPSVQQLAHGITVQDAFVVTATDRSGIAVQQIVTVDVHGSNDGASIDGHATSSLSYDLTEDSVTSTLMGHLQLVDVDSGEDQFLPLHQLAGTYGHLTLDGNGDWSYTLDNQLTATNALHVGQTVTDHFTVQSPDGTASKTITVNVHGHDDLPTLTVNEGDGQHSLDLFAGIKAQAIQGIQYSADGVHFTHTPPAGFSLAADGHTLQVDASGSHYDHLATGVKQSIYINYDLVEGAGSGAPVSHQHGLVEVIGTSDAPIIHNFSPRANQFSGPINGNVLSGATDADDGAHLTLHDIQYKEGGRYHELLPGQSHTIVNVGTLSIEANGDYTFTPEPTFTGSVPAMWYRVVDTTDSQNIQTQRTLHISIDANHQPTVTALSASFNEDTDLIISASDFGYTDRDSDALHSITITHTPDASHGHLILDGHVITDGSAILAADVARLIFRPVANYNGSATFSYTANDGHSDSSEQHAQLTITSVNDAPAIHLAPVTPLTGVVTQTDVDVGDTHQFSVGLSAGNFGTLTVDPDSGVYQYVPNGQITGMRYDQGTGHYTGQDTFEVTVTDKAGESASLFVTFNVDGTVTAPVVSGQAPSVATHINSQPTVTHSMPNMLLAAHQVTNHVTVDLASTSDSGRSHSDNLTNDETPTIRGHTDIPFSKVNIYDGSKVVGSGYSDAHGHYQVDSSLLSNGVHNISAIALAPGSVVPVMSSRFAITIDTHAPAPTISVDTVTRDNVISASESQSVIAITGLSSGDAHQGDIVTLSVGRHSYTGQIDATGHYSIDVPGAELEKVSKLNVSISTTDAAGNTATTSLEHHYDVDTSVGSPTISFENPGADNLYSKAEIAHGAAGTITATIHAASDAKVGEHLNVNGVDHVLDAQSIQHGVNVEVAPNSVVKAVMTDEHGNVNSAINVAAGAKPEPIVVTAPSGSHHISASLGAPVLMPTSQPVPTAQQGWKILVNGHYHTTYTSQWGTLSIDPKTGDLSYQEHANVHTGPHGSAQNVGVHADHFEIALQGSHQDDVLLHVQVSILSHGPGHSGKLTLGSEVLDMTVTPVISHNPPPPPPAPHVLADEPMQDSENTVFDSMTIMSELGIHKGMVKDDSHHQPDSVHHYMDKLGISNEHHQNTSPGVQTALPDDIDVVLNDDEQNKVDTGHADSHHDVHSGVEHLHDADTDHLHDDPTLPDDLNS</sequence>
<feature type="region of interest" description="Disordered" evidence="1">
    <location>
        <begin position="3344"/>
        <end position="3365"/>
    </location>
</feature>
<feature type="region of interest" description="Disordered" evidence="1">
    <location>
        <begin position="1"/>
        <end position="38"/>
    </location>
</feature>
<dbReference type="InterPro" id="IPR049826">
    <property type="entry name" value="Ig-like_ice"/>
</dbReference>